<evidence type="ECO:0000256" key="1">
    <source>
        <dbReference type="SAM" id="Phobius"/>
    </source>
</evidence>
<gene>
    <name evidence="2" type="ORF">SAMN04487962_1323</name>
</gene>
<keyword evidence="3" id="KW-1185">Reference proteome</keyword>
<organism evidence="2 3">
    <name type="scientific">Marinobacter segnicrescens</name>
    <dbReference type="NCBI Taxonomy" id="430453"/>
    <lineage>
        <taxon>Bacteria</taxon>
        <taxon>Pseudomonadati</taxon>
        <taxon>Pseudomonadota</taxon>
        <taxon>Gammaproteobacteria</taxon>
        <taxon>Pseudomonadales</taxon>
        <taxon>Marinobacteraceae</taxon>
        <taxon>Marinobacter</taxon>
    </lineage>
</organism>
<name>A0A1I0HPK6_9GAMM</name>
<evidence type="ECO:0000313" key="3">
    <source>
        <dbReference type="Proteomes" id="UP000198762"/>
    </source>
</evidence>
<dbReference type="STRING" id="430453.SAMN04487962_1323"/>
<accession>A0A1I0HPK6</accession>
<dbReference type="AlphaFoldDB" id="A0A1I0HPK6"/>
<keyword evidence="1" id="KW-1133">Transmembrane helix</keyword>
<dbReference type="RefSeq" id="WP_091854740.1">
    <property type="nucleotide sequence ID" value="NZ_FOHZ01000032.1"/>
</dbReference>
<dbReference type="EMBL" id="FOHZ01000032">
    <property type="protein sequence ID" value="SET85726.1"/>
    <property type="molecule type" value="Genomic_DNA"/>
</dbReference>
<protein>
    <submittedName>
        <fullName evidence="2">Uncharacterized protein</fullName>
    </submittedName>
</protein>
<keyword evidence="1" id="KW-0812">Transmembrane</keyword>
<keyword evidence="1" id="KW-0472">Membrane</keyword>
<dbReference type="PROSITE" id="PS51257">
    <property type="entry name" value="PROKAR_LIPOPROTEIN"/>
    <property type="match status" value="1"/>
</dbReference>
<feature type="transmembrane region" description="Helical" evidence="1">
    <location>
        <begin position="12"/>
        <end position="40"/>
    </location>
</feature>
<proteinExistence type="predicted"/>
<feature type="transmembrane region" description="Helical" evidence="1">
    <location>
        <begin position="52"/>
        <end position="73"/>
    </location>
</feature>
<reference evidence="3" key="1">
    <citation type="submission" date="2016-10" db="EMBL/GenBank/DDBJ databases">
        <authorList>
            <person name="Varghese N."/>
            <person name="Submissions S."/>
        </authorList>
    </citation>
    <scope>NUCLEOTIDE SEQUENCE [LARGE SCALE GENOMIC DNA]</scope>
    <source>
        <strain evidence="3">CGMCC 1.6489</strain>
    </source>
</reference>
<dbReference type="Proteomes" id="UP000198762">
    <property type="component" value="Unassembled WGS sequence"/>
</dbReference>
<feature type="transmembrane region" description="Helical" evidence="1">
    <location>
        <begin position="85"/>
        <end position="108"/>
    </location>
</feature>
<dbReference type="OrthoDB" id="8549814at2"/>
<evidence type="ECO:0000313" key="2">
    <source>
        <dbReference type="EMBL" id="SET85726.1"/>
    </source>
</evidence>
<sequence length="111" mass="11959">MIRSRFWRHPASLLLGPVVWSLWFVVLYAMLSLSCLQGWLVNGGDHPAAINLLLAVAGLLVTLLLLISAWSAWRTPSETGFMPRTSAMVSACSAVASLLLVVPGLIMAPCL</sequence>